<dbReference type="AlphaFoldDB" id="A0A060I7E3"/>
<name>A0A060I7E3_RHIET</name>
<dbReference type="Pfam" id="PF02635">
    <property type="entry name" value="DsrE"/>
    <property type="match status" value="1"/>
</dbReference>
<dbReference type="Proteomes" id="UP000027180">
    <property type="component" value="Chromosome"/>
</dbReference>
<organism evidence="1 2">
    <name type="scientific">Rhizobium etli bv. mimosae str. IE4771</name>
    <dbReference type="NCBI Taxonomy" id="1432050"/>
    <lineage>
        <taxon>Bacteria</taxon>
        <taxon>Pseudomonadati</taxon>
        <taxon>Pseudomonadota</taxon>
        <taxon>Alphaproteobacteria</taxon>
        <taxon>Hyphomicrobiales</taxon>
        <taxon>Rhizobiaceae</taxon>
        <taxon>Rhizobium/Agrobacterium group</taxon>
        <taxon>Rhizobium</taxon>
    </lineage>
</organism>
<gene>
    <name evidence="1" type="ORF">IE4771_CH02767</name>
</gene>
<reference evidence="1 2" key="1">
    <citation type="submission" date="2013-12" db="EMBL/GenBank/DDBJ databases">
        <title>Complete genome sequence of Rhizobium etli bv. mimosae IE4771.</title>
        <authorList>
            <person name="Bustos P."/>
            <person name="Santamaria R.I."/>
            <person name="Lozano L."/>
            <person name="Ormeno-Orrillo E."/>
            <person name="Rogel M.A."/>
            <person name="Romero D."/>
            <person name="Cevallos M.A."/>
            <person name="Martinez-Romero E."/>
            <person name="Gonzalez V."/>
        </authorList>
    </citation>
    <scope>NUCLEOTIDE SEQUENCE [LARGE SCALE GENOMIC DNA]</scope>
    <source>
        <strain evidence="1 2">IE4771</strain>
    </source>
</reference>
<dbReference type="InterPro" id="IPR003787">
    <property type="entry name" value="Sulphur_relay_DsrE/F-like"/>
</dbReference>
<dbReference type="EMBL" id="CP006986">
    <property type="protein sequence ID" value="AIC27865.1"/>
    <property type="molecule type" value="Genomic_DNA"/>
</dbReference>
<dbReference type="HOGENOM" id="CLU_139144_2_1_5"/>
<dbReference type="PANTHER" id="PTHR34655:SF2">
    <property type="entry name" value="PEROXIREDOXIN FAMILY PROTEIN"/>
    <property type="match status" value="1"/>
</dbReference>
<dbReference type="OrthoDB" id="9812053at2"/>
<dbReference type="PANTHER" id="PTHR34655">
    <property type="entry name" value="CONSERVED WITHIN P. AEROPHILUM"/>
    <property type="match status" value="1"/>
</dbReference>
<dbReference type="RefSeq" id="WP_010057332.1">
    <property type="nucleotide sequence ID" value="NZ_CP006986.1"/>
</dbReference>
<sequence>MQSQSDKLVVLVTKGIESELSSVAFTIANGGITAGLKVSVFLTSNGIDLVRKSGQRMTHVPPLDPLSTLIENFQQRGGSIWACPPCVASRGYTQEDLLDGVVIVGASAMHAEIREGAATLSF</sequence>
<accession>A0A060I7E3</accession>
<dbReference type="InterPro" id="IPR027396">
    <property type="entry name" value="DsrEFH-like"/>
</dbReference>
<dbReference type="Gene3D" id="3.40.1260.10">
    <property type="entry name" value="DsrEFH-like"/>
    <property type="match status" value="1"/>
</dbReference>
<proteinExistence type="predicted"/>
<evidence type="ECO:0000313" key="1">
    <source>
        <dbReference type="EMBL" id="AIC27865.1"/>
    </source>
</evidence>
<protein>
    <submittedName>
        <fullName evidence="1">Sulfur relay DsrE/F-like protein</fullName>
    </submittedName>
</protein>
<dbReference type="SUPFAM" id="SSF75169">
    <property type="entry name" value="DsrEFH-like"/>
    <property type="match status" value="1"/>
</dbReference>
<evidence type="ECO:0000313" key="2">
    <source>
        <dbReference type="Proteomes" id="UP000027180"/>
    </source>
</evidence>
<dbReference type="KEGG" id="rei:IE4771_CH02767"/>